<comment type="caution">
    <text evidence="2">The sequence shown here is derived from an EMBL/GenBank/DDBJ whole genome shotgun (WGS) entry which is preliminary data.</text>
</comment>
<gene>
    <name evidence="2" type="ORF">FH972_024830</name>
</gene>
<dbReference type="EMBL" id="VIBQ01000029">
    <property type="protein sequence ID" value="KAB8408218.1"/>
    <property type="molecule type" value="Genomic_DNA"/>
</dbReference>
<evidence type="ECO:0000256" key="1">
    <source>
        <dbReference type="SAM" id="MobiDB-lite"/>
    </source>
</evidence>
<accession>A0A5N6KZ79</accession>
<name>A0A5N6KZ79_9ROSI</name>
<evidence type="ECO:0000313" key="3">
    <source>
        <dbReference type="Proteomes" id="UP000327013"/>
    </source>
</evidence>
<reference evidence="2 3" key="1">
    <citation type="submission" date="2019-06" db="EMBL/GenBank/DDBJ databases">
        <title>A chromosomal-level reference genome of Carpinus fangiana (Coryloideae, Betulaceae).</title>
        <authorList>
            <person name="Yang X."/>
            <person name="Wang Z."/>
            <person name="Zhang L."/>
            <person name="Hao G."/>
            <person name="Liu J."/>
            <person name="Yang Y."/>
        </authorList>
    </citation>
    <scope>NUCLEOTIDE SEQUENCE [LARGE SCALE GENOMIC DNA]</scope>
    <source>
        <strain evidence="2">Cfa_2016G</strain>
        <tissue evidence="2">Leaf</tissue>
    </source>
</reference>
<protein>
    <submittedName>
        <fullName evidence="2">Uncharacterized protein</fullName>
    </submittedName>
</protein>
<dbReference type="Proteomes" id="UP000327013">
    <property type="component" value="Unassembled WGS sequence"/>
</dbReference>
<feature type="region of interest" description="Disordered" evidence="1">
    <location>
        <begin position="1"/>
        <end position="21"/>
    </location>
</feature>
<sequence>MSATEGQTIGPENPTSSAALQPETTEAYVWVAPSGLVLTQGGASDGATLEETIAAPNVIDSHVSYLASQLELERAPGLWTALWFRRSNTGRILQHDEYMSHKTTSEEEEFYHGMARWGYNAGMHGDYGSYGNMGFQDHSYQEHGLLNQGAPGGSLYANTLFQGEKAYHQGGGGYANYTGPYAFAPYCTAQAPTYGAGTTHE</sequence>
<dbReference type="AlphaFoldDB" id="A0A5N6KZ79"/>
<organism evidence="2 3">
    <name type="scientific">Carpinus fangiana</name>
    <dbReference type="NCBI Taxonomy" id="176857"/>
    <lineage>
        <taxon>Eukaryota</taxon>
        <taxon>Viridiplantae</taxon>
        <taxon>Streptophyta</taxon>
        <taxon>Embryophyta</taxon>
        <taxon>Tracheophyta</taxon>
        <taxon>Spermatophyta</taxon>
        <taxon>Magnoliopsida</taxon>
        <taxon>eudicotyledons</taxon>
        <taxon>Gunneridae</taxon>
        <taxon>Pentapetalae</taxon>
        <taxon>rosids</taxon>
        <taxon>fabids</taxon>
        <taxon>Fagales</taxon>
        <taxon>Betulaceae</taxon>
        <taxon>Carpinus</taxon>
    </lineage>
</organism>
<proteinExistence type="predicted"/>
<keyword evidence="3" id="KW-1185">Reference proteome</keyword>
<evidence type="ECO:0000313" key="2">
    <source>
        <dbReference type="EMBL" id="KAB8408218.1"/>
    </source>
</evidence>